<dbReference type="Proteomes" id="UP000322981">
    <property type="component" value="Unassembled WGS sequence"/>
</dbReference>
<dbReference type="EMBL" id="VWXX01000050">
    <property type="protein sequence ID" value="KAA6182251.1"/>
    <property type="molecule type" value="Genomic_DNA"/>
</dbReference>
<feature type="domain" description="Ysc84 actin-binding" evidence="1">
    <location>
        <begin position="86"/>
        <end position="185"/>
    </location>
</feature>
<evidence type="ECO:0000259" key="1">
    <source>
        <dbReference type="Pfam" id="PF04366"/>
    </source>
</evidence>
<keyword evidence="3" id="KW-1185">Reference proteome</keyword>
<comment type="caution">
    <text evidence="2">The sequence shown here is derived from an EMBL/GenBank/DDBJ whole genome shotgun (WGS) entry which is preliminary data.</text>
</comment>
<dbReference type="OrthoDB" id="198978at2"/>
<proteinExistence type="predicted"/>
<dbReference type="CDD" id="cd11524">
    <property type="entry name" value="SYLF"/>
    <property type="match status" value="1"/>
</dbReference>
<dbReference type="Pfam" id="PF04366">
    <property type="entry name" value="Ysc84"/>
    <property type="match status" value="1"/>
</dbReference>
<dbReference type="RefSeq" id="WP_150094820.1">
    <property type="nucleotide sequence ID" value="NZ_JBFUOH010000137.1"/>
</dbReference>
<evidence type="ECO:0000313" key="2">
    <source>
        <dbReference type="EMBL" id="KAA6182251.1"/>
    </source>
</evidence>
<dbReference type="AlphaFoldDB" id="A0A5M8FGQ5"/>
<organism evidence="2 3">
    <name type="scientific">Thiohalocapsa marina</name>
    <dbReference type="NCBI Taxonomy" id="424902"/>
    <lineage>
        <taxon>Bacteria</taxon>
        <taxon>Pseudomonadati</taxon>
        <taxon>Pseudomonadota</taxon>
        <taxon>Gammaproteobacteria</taxon>
        <taxon>Chromatiales</taxon>
        <taxon>Chromatiaceae</taxon>
        <taxon>Thiohalocapsa</taxon>
    </lineage>
</organism>
<sequence length="193" mass="20422">MSLQIFIRISMVFLLIGPWGSARADKYLEAVYSFATAGESSQFFGNSYGYAVFPTIGKAGFGWGGASGEGRVYVEGEHVGDARMTEMTIGWQLGAQVYSMIIFFQDRRAFEEFTSSSFEFSAQANAVAITSSVSAAATTAGASAGASKNRYDASTLGVGYHKGMAVFTIAKGGLMYEASLGGQRFTYTPLGGG</sequence>
<name>A0A5M8FGQ5_9GAMM</name>
<gene>
    <name evidence="2" type="ORF">F2Q65_18190</name>
</gene>
<dbReference type="InterPro" id="IPR007461">
    <property type="entry name" value="Ysc84_actin-binding"/>
</dbReference>
<protein>
    <submittedName>
        <fullName evidence="2">Lipid-binding SYLF domain-containing protein</fullName>
    </submittedName>
</protein>
<evidence type="ECO:0000313" key="3">
    <source>
        <dbReference type="Proteomes" id="UP000322981"/>
    </source>
</evidence>
<reference evidence="2 3" key="1">
    <citation type="submission" date="2019-09" db="EMBL/GenBank/DDBJ databases">
        <title>Whole-genome sequence of the purple sulfur bacterium Thiohalocapsa marina DSM 19078.</title>
        <authorList>
            <person name="Kyndt J.A."/>
            <person name="Meyer T.E."/>
        </authorList>
    </citation>
    <scope>NUCLEOTIDE SEQUENCE [LARGE SCALE GENOMIC DNA]</scope>
    <source>
        <strain evidence="2 3">DSM 19078</strain>
    </source>
</reference>
<accession>A0A5M8FGQ5</accession>